<sequence length="231" mass="25921">MAQPGAQIVEHIIICPLHLINQVQNSSRRGRFIVHHIAIEGLDGLGHLLSPYQPLHEGIERIVAPVDLTRTARPIARVVIKKLAQASGGMSPAANAMAQGLKKIAISFPKTGFERVGLLFQRPQMRSPAWVAAVDLQQLINLLHRVQSYRTGREIAAGEEFRIAFERSEPCLNHCRIQPVVLQRSIPSYMTNLRGYYASFCPHKPVPNRSSLFSLHPHRAQRQCRPFLITL</sequence>
<gene>
    <name evidence="1" type="ORF">ETSY1_30170</name>
</gene>
<dbReference type="Proteomes" id="UP000019141">
    <property type="component" value="Unassembled WGS sequence"/>
</dbReference>
<comment type="caution">
    <text evidence="1">The sequence shown here is derived from an EMBL/GenBank/DDBJ whole genome shotgun (WGS) entry which is preliminary data.</text>
</comment>
<dbReference type="HOGENOM" id="CLU_1197995_0_0_7"/>
<evidence type="ECO:0000313" key="1">
    <source>
        <dbReference type="EMBL" id="ETW95539.1"/>
    </source>
</evidence>
<dbReference type="AlphaFoldDB" id="W4LC85"/>
<proteinExistence type="predicted"/>
<organism evidence="1 2">
    <name type="scientific">Entotheonella factor</name>
    <dbReference type="NCBI Taxonomy" id="1429438"/>
    <lineage>
        <taxon>Bacteria</taxon>
        <taxon>Pseudomonadati</taxon>
        <taxon>Nitrospinota/Tectimicrobiota group</taxon>
        <taxon>Candidatus Tectimicrobiota</taxon>
        <taxon>Candidatus Entotheonellia</taxon>
        <taxon>Candidatus Entotheonellales</taxon>
        <taxon>Candidatus Entotheonellaceae</taxon>
        <taxon>Candidatus Entotheonella</taxon>
    </lineage>
</organism>
<name>W4LC85_ENTF1</name>
<evidence type="ECO:0000313" key="2">
    <source>
        <dbReference type="Proteomes" id="UP000019141"/>
    </source>
</evidence>
<protein>
    <submittedName>
        <fullName evidence="1">Uncharacterized protein</fullName>
    </submittedName>
</protein>
<keyword evidence="2" id="KW-1185">Reference proteome</keyword>
<dbReference type="EMBL" id="AZHW01000904">
    <property type="protein sequence ID" value="ETW95539.1"/>
    <property type="molecule type" value="Genomic_DNA"/>
</dbReference>
<accession>W4LC85</accession>
<reference evidence="1 2" key="1">
    <citation type="journal article" date="2014" name="Nature">
        <title>An environmental bacterial taxon with a large and distinct metabolic repertoire.</title>
        <authorList>
            <person name="Wilson M.C."/>
            <person name="Mori T."/>
            <person name="Ruckert C."/>
            <person name="Uria A.R."/>
            <person name="Helf M.J."/>
            <person name="Takada K."/>
            <person name="Gernert C."/>
            <person name="Steffens U.A."/>
            <person name="Heycke N."/>
            <person name="Schmitt S."/>
            <person name="Rinke C."/>
            <person name="Helfrich E.J."/>
            <person name="Brachmann A.O."/>
            <person name="Gurgui C."/>
            <person name="Wakimoto T."/>
            <person name="Kracht M."/>
            <person name="Crusemann M."/>
            <person name="Hentschel U."/>
            <person name="Abe I."/>
            <person name="Matsunaga S."/>
            <person name="Kalinowski J."/>
            <person name="Takeyama H."/>
            <person name="Piel J."/>
        </authorList>
    </citation>
    <scope>NUCLEOTIDE SEQUENCE [LARGE SCALE GENOMIC DNA]</scope>
    <source>
        <strain evidence="2">TSY1</strain>
    </source>
</reference>